<accession>A0A2P2IM50</accession>
<evidence type="ECO:0000259" key="1">
    <source>
        <dbReference type="Pfam" id="PF21588"/>
    </source>
</evidence>
<dbReference type="Pfam" id="PF21590">
    <property type="entry name" value="AP5B1_C"/>
    <property type="match status" value="1"/>
</dbReference>
<proteinExistence type="predicted"/>
<reference evidence="3" key="1">
    <citation type="submission" date="2018-02" db="EMBL/GenBank/DDBJ databases">
        <title>Rhizophora mucronata_Transcriptome.</title>
        <authorList>
            <person name="Meera S.P."/>
            <person name="Sreeshan A."/>
            <person name="Augustine A."/>
        </authorList>
    </citation>
    <scope>NUCLEOTIDE SEQUENCE</scope>
    <source>
        <tissue evidence="3">Leaf</tissue>
    </source>
</reference>
<sequence length="1155" mass="129460">MTENDDAPPPTPPPPPLKALSSQDWETVIENFQQGGPRLHGWTSPHLIPALLDQAFVSLLKKDFPLKLPLLLFLEEFAQTFFTNEDSLERLVETLRAALHAPPDGVTITYLFKEQFLVSTTSVLVSLDVLALFRPRCTESLVELLLTVINRPNHGPDRQTRAVACECLRELEKCYPCLLSEVAGHVWSLCQSERTHASQSYILLFTRIINNIIYFKKYNVSILVTSVPLVPFNVPQSILVVLNSTSVSGRSSSRSISSSGCSNISNKDISSNSVGLNYKDLRRAFAFLLESTLVLTPCGMMEFLGMILPMAVALGLQASMLKVQFFGMIYSFDPLLCHGVLLMYSHFSDAFDGQEEEIIKRLMLFSRETHRYLVFRFLSLHWLLGLLSRLIMSKEVEKYKAVVQMGLRFYPAVFDPLTLKALKLDLLAFCSMYLSGLTLKSGSNEEAGGGKSAVSLFEDCLVSVSAFKWLPPWSTETAVAFRAFYRFMIAESSHSVIDPSTTRIFMQSAVLHALQEMLVDMALEFQRLVPVVVSFIDRLLCCQKDRWLGECILQTIDEHLLPRVKIDYKLVSYFPVFNRIAENNTIPSHALLDLLTKFMIFIVEKHTSNTGLISWSRGSKVLGICRTLFMRHHLSRLFLGLSHLLAFTCLYFPDLEVRDNARIYLRMLISIPGPKLRDMLNLGEQLLGISSSPHASSFFSVPSPRHYQNFNKSRHISSYVHIERKLPLLVKQCWSLFLSPFDVGSSKPTYGESIRDDEHHVVSVELDNSTNSQSISKTEIRSHLQPLCIRDSKISEICGTLRRHFSSIPDFRDMPAIMFSISCSLRFESEPFKQAWMADTPIYPSDGVDALPAMYAAVLKFSSSAPYGSIPSCHVPFLLGEPSKNDPISSPSVSLDIGPLENGYGEESFKAPVTIDLKPEEPTPGLVDVFIEATAEQGQIIYGQLQSITVGIEDMFLNPIVPSEVPEDAKPGYYSELFDALWEACDASSNMGQEIFPLKGGRGAATVSGTKSVKLLEVPSDSVIQAIEQHLAPFVVSVIGEQLVNRVKDGGIIKNVVLKNAESYPFHDNTTSFSGVYGGLLQLTYVDEEGDDRESRVNVSRRNMGSFLVLIFLPPRFHLLFQMELCDTSTLVRMRTDHWPCLAYVDDYLEALFLA</sequence>
<evidence type="ECO:0000313" key="3">
    <source>
        <dbReference type="EMBL" id="MBW82278.1"/>
    </source>
</evidence>
<evidence type="ECO:0000259" key="2">
    <source>
        <dbReference type="Pfam" id="PF21590"/>
    </source>
</evidence>
<protein>
    <submittedName>
        <fullName evidence="3">Uncharacterized protein</fullName>
    </submittedName>
</protein>
<dbReference type="PANTHER" id="PTHR34033">
    <property type="entry name" value="AP-5 COMPLEX SUBUNIT BETA-1"/>
    <property type="match status" value="1"/>
</dbReference>
<dbReference type="InterPro" id="IPR038741">
    <property type="entry name" value="AP5B1"/>
</dbReference>
<dbReference type="EMBL" id="GGEC01001795">
    <property type="protein sequence ID" value="MBW82278.1"/>
    <property type="molecule type" value="Transcribed_RNA"/>
</dbReference>
<dbReference type="InterPro" id="IPR016024">
    <property type="entry name" value="ARM-type_fold"/>
</dbReference>
<dbReference type="SUPFAM" id="SSF48371">
    <property type="entry name" value="ARM repeat"/>
    <property type="match status" value="1"/>
</dbReference>
<dbReference type="PANTHER" id="PTHR34033:SF1">
    <property type="entry name" value="AP-5 COMPLEX SUBUNIT BETA-1"/>
    <property type="match status" value="1"/>
</dbReference>
<dbReference type="GO" id="GO:0030119">
    <property type="term" value="C:AP-type membrane coat adaptor complex"/>
    <property type="evidence" value="ECO:0007669"/>
    <property type="project" value="TreeGrafter"/>
</dbReference>
<feature type="domain" description="AP5B1 middle" evidence="1">
    <location>
        <begin position="278"/>
        <end position="676"/>
    </location>
</feature>
<dbReference type="Pfam" id="PF21588">
    <property type="entry name" value="AP5B1_middle"/>
    <property type="match status" value="1"/>
</dbReference>
<dbReference type="GO" id="GO:0016197">
    <property type="term" value="P:endosomal transport"/>
    <property type="evidence" value="ECO:0007669"/>
    <property type="project" value="InterPro"/>
</dbReference>
<feature type="domain" description="AP5B1 C-terminal" evidence="2">
    <location>
        <begin position="1099"/>
        <end position="1151"/>
    </location>
</feature>
<dbReference type="AlphaFoldDB" id="A0A2P2IM50"/>
<dbReference type="InterPro" id="IPR048979">
    <property type="entry name" value="AP5B1_middle"/>
</dbReference>
<name>A0A2P2IM50_RHIMU</name>
<dbReference type="InterPro" id="IPR048981">
    <property type="entry name" value="AP5B1_C"/>
</dbReference>
<organism evidence="3">
    <name type="scientific">Rhizophora mucronata</name>
    <name type="common">Asiatic mangrove</name>
    <dbReference type="NCBI Taxonomy" id="61149"/>
    <lineage>
        <taxon>Eukaryota</taxon>
        <taxon>Viridiplantae</taxon>
        <taxon>Streptophyta</taxon>
        <taxon>Embryophyta</taxon>
        <taxon>Tracheophyta</taxon>
        <taxon>Spermatophyta</taxon>
        <taxon>Magnoliopsida</taxon>
        <taxon>eudicotyledons</taxon>
        <taxon>Gunneridae</taxon>
        <taxon>Pentapetalae</taxon>
        <taxon>rosids</taxon>
        <taxon>fabids</taxon>
        <taxon>Malpighiales</taxon>
        <taxon>Rhizophoraceae</taxon>
        <taxon>Rhizophora</taxon>
    </lineage>
</organism>